<keyword evidence="1" id="KW-0472">Membrane</keyword>
<keyword evidence="1" id="KW-1133">Transmembrane helix</keyword>
<evidence type="ECO:0000313" key="2">
    <source>
        <dbReference type="EMBL" id="WOD43739.1"/>
    </source>
</evidence>
<dbReference type="Pfam" id="PF19578">
    <property type="entry name" value="DUF6090"/>
    <property type="match status" value="1"/>
</dbReference>
<dbReference type="AlphaFoldDB" id="A0AA97ELR3"/>
<feature type="transmembrane region" description="Helical" evidence="1">
    <location>
        <begin position="21"/>
        <end position="42"/>
    </location>
</feature>
<name>A0AA97ELR3_9FLAO</name>
<dbReference type="Proteomes" id="UP001302486">
    <property type="component" value="Chromosome"/>
</dbReference>
<protein>
    <submittedName>
        <fullName evidence="2">DUF6090 family protein</fullName>
    </submittedName>
</protein>
<proteinExistence type="predicted"/>
<sequence>MIKFFRKIRRNLLTEGNTGKYLKYAIGEIVLVVIGILIALGINNWNERKKDRDKEIVYLNRLTTNLNSDIKLYNLIIKKDSALIESLKKLQSFNFNISDKENKSTEALNALITGYHFTPNKTTIDNIVSSGNIEIIRSNYLLEDIFLYYRTTEDIQKGIDEAISNYNRSIFGPWLIKFEAKSTNEKQKNQLHNSINLKLDLLNNQMEIYNSQKIFAASLIDKISNELEISR</sequence>
<keyword evidence="1" id="KW-0812">Transmembrane</keyword>
<gene>
    <name evidence="2" type="ORF">RNZ46_00385</name>
</gene>
<keyword evidence="3" id="KW-1185">Reference proteome</keyword>
<dbReference type="RefSeq" id="WP_316983420.1">
    <property type="nucleotide sequence ID" value="NZ_CP136521.1"/>
</dbReference>
<organism evidence="2 3">
    <name type="scientific">Hwangdonia lutea</name>
    <dbReference type="NCBI Taxonomy" id="3075823"/>
    <lineage>
        <taxon>Bacteria</taxon>
        <taxon>Pseudomonadati</taxon>
        <taxon>Bacteroidota</taxon>
        <taxon>Flavobacteriia</taxon>
        <taxon>Flavobacteriales</taxon>
        <taxon>Flavobacteriaceae</taxon>
        <taxon>Hwangdonia</taxon>
    </lineage>
</organism>
<reference evidence="3" key="1">
    <citation type="submission" date="2024-06" db="EMBL/GenBank/DDBJ databases">
        <title>Hwangdonia haimaensis gen. nov., sp. nov., a member of the family Flavobacteriaceae isolated from the haima cold seep.</title>
        <authorList>
            <person name="Li J."/>
        </authorList>
    </citation>
    <scope>NUCLEOTIDE SEQUENCE [LARGE SCALE GENOMIC DNA]</scope>
    <source>
        <strain evidence="3">SCSIO 19198</strain>
    </source>
</reference>
<dbReference type="EMBL" id="CP136521">
    <property type="protein sequence ID" value="WOD43739.1"/>
    <property type="molecule type" value="Genomic_DNA"/>
</dbReference>
<evidence type="ECO:0000313" key="3">
    <source>
        <dbReference type="Proteomes" id="UP001302486"/>
    </source>
</evidence>
<evidence type="ECO:0000256" key="1">
    <source>
        <dbReference type="SAM" id="Phobius"/>
    </source>
</evidence>
<dbReference type="InterPro" id="IPR045749">
    <property type="entry name" value="DUF6090"/>
</dbReference>
<accession>A0AA97ELR3</accession>
<dbReference type="KEGG" id="hws:RNZ46_00385"/>